<dbReference type="InterPro" id="IPR050108">
    <property type="entry name" value="CDK"/>
</dbReference>
<name>M4BBX9_HYAAE</name>
<feature type="domain" description="Protein kinase" evidence="16">
    <location>
        <begin position="52"/>
        <end position="349"/>
    </location>
</feature>
<dbReference type="InterPro" id="IPR017441">
    <property type="entry name" value="Protein_kinase_ATP_BS"/>
</dbReference>
<dbReference type="GO" id="GO:0005524">
    <property type="term" value="F:ATP binding"/>
    <property type="evidence" value="ECO:0007669"/>
    <property type="project" value="UniProtKB-UniRule"/>
</dbReference>
<dbReference type="InParanoid" id="M4BBX9"/>
<dbReference type="EC" id="2.7.11.22" evidence="2"/>
<evidence type="ECO:0000256" key="9">
    <source>
        <dbReference type="ARBA" id="ARBA00039612"/>
    </source>
</evidence>
<dbReference type="EMBL" id="JH598116">
    <property type="status" value="NOT_ANNOTATED_CDS"/>
    <property type="molecule type" value="Genomic_DNA"/>
</dbReference>
<comment type="catalytic activity">
    <reaction evidence="12">
        <text>L-threonyl-[protein] + ATP = O-phospho-L-threonyl-[protein] + ADP + H(+)</text>
        <dbReference type="Rhea" id="RHEA:46608"/>
        <dbReference type="Rhea" id="RHEA-COMP:11060"/>
        <dbReference type="Rhea" id="RHEA-COMP:11605"/>
        <dbReference type="ChEBI" id="CHEBI:15378"/>
        <dbReference type="ChEBI" id="CHEBI:30013"/>
        <dbReference type="ChEBI" id="CHEBI:30616"/>
        <dbReference type="ChEBI" id="CHEBI:61977"/>
        <dbReference type="ChEBI" id="CHEBI:456216"/>
        <dbReference type="EC" id="2.7.11.22"/>
    </reaction>
</comment>
<protein>
    <recommendedName>
        <fullName evidence="9">Cyclin-dependent kinase 2 homolog</fullName>
        <ecNumber evidence="2">2.7.11.22</ecNumber>
    </recommendedName>
    <alternativeName>
        <fullName evidence="10">Cell division control protein 2 homolog</fullName>
    </alternativeName>
    <alternativeName>
        <fullName evidence="11">cdc2-related kinase 2</fullName>
    </alternativeName>
</protein>
<dbReference type="GO" id="GO:0000307">
    <property type="term" value="C:cyclin-dependent protein kinase holoenzyme complex"/>
    <property type="evidence" value="ECO:0007669"/>
    <property type="project" value="TreeGrafter"/>
</dbReference>
<dbReference type="GO" id="GO:0005634">
    <property type="term" value="C:nucleus"/>
    <property type="evidence" value="ECO:0007669"/>
    <property type="project" value="TreeGrafter"/>
</dbReference>
<dbReference type="AlphaFoldDB" id="M4BBX9"/>
<evidence type="ECO:0000256" key="5">
    <source>
        <dbReference type="ARBA" id="ARBA00022741"/>
    </source>
</evidence>
<evidence type="ECO:0000313" key="17">
    <source>
        <dbReference type="EnsemblProtists" id="HpaP803794"/>
    </source>
</evidence>
<reference evidence="18" key="1">
    <citation type="journal article" date="2010" name="Science">
        <title>Signatures of adaptation to obligate biotrophy in the Hyaloperonospora arabidopsidis genome.</title>
        <authorList>
            <person name="Baxter L."/>
            <person name="Tripathy S."/>
            <person name="Ishaque N."/>
            <person name="Boot N."/>
            <person name="Cabral A."/>
            <person name="Kemen E."/>
            <person name="Thines M."/>
            <person name="Ah-Fong A."/>
            <person name="Anderson R."/>
            <person name="Badejoko W."/>
            <person name="Bittner-Eddy P."/>
            <person name="Boore J.L."/>
            <person name="Chibucos M.C."/>
            <person name="Coates M."/>
            <person name="Dehal P."/>
            <person name="Delehaunty K."/>
            <person name="Dong S."/>
            <person name="Downton P."/>
            <person name="Dumas B."/>
            <person name="Fabro G."/>
            <person name="Fronick C."/>
            <person name="Fuerstenberg S.I."/>
            <person name="Fulton L."/>
            <person name="Gaulin E."/>
            <person name="Govers F."/>
            <person name="Hughes L."/>
            <person name="Humphray S."/>
            <person name="Jiang R.H."/>
            <person name="Judelson H."/>
            <person name="Kamoun S."/>
            <person name="Kyung K."/>
            <person name="Meijer H."/>
            <person name="Minx P."/>
            <person name="Morris P."/>
            <person name="Nelson J."/>
            <person name="Phuntumart V."/>
            <person name="Qutob D."/>
            <person name="Rehmany A."/>
            <person name="Rougon-Cardoso A."/>
            <person name="Ryden P."/>
            <person name="Torto-Alalibo T."/>
            <person name="Studholme D."/>
            <person name="Wang Y."/>
            <person name="Win J."/>
            <person name="Wood J."/>
            <person name="Clifton S.W."/>
            <person name="Rogers J."/>
            <person name="Van den Ackerveken G."/>
            <person name="Jones J.D."/>
            <person name="McDowell J.M."/>
            <person name="Beynon J."/>
            <person name="Tyler B.M."/>
        </authorList>
    </citation>
    <scope>NUCLEOTIDE SEQUENCE [LARGE SCALE GENOMIC DNA]</scope>
    <source>
        <strain evidence="18">Emoy2</strain>
    </source>
</reference>
<evidence type="ECO:0000256" key="11">
    <source>
        <dbReference type="ARBA" id="ARBA00042858"/>
    </source>
</evidence>
<dbReference type="GO" id="GO:0005737">
    <property type="term" value="C:cytoplasm"/>
    <property type="evidence" value="ECO:0007669"/>
    <property type="project" value="TreeGrafter"/>
</dbReference>
<dbReference type="EnsemblProtists" id="HpaT803794">
    <property type="protein sequence ID" value="HpaP803794"/>
    <property type="gene ID" value="HpaG803794"/>
</dbReference>
<dbReference type="InterPro" id="IPR008271">
    <property type="entry name" value="Ser/Thr_kinase_AS"/>
</dbReference>
<dbReference type="InterPro" id="IPR011009">
    <property type="entry name" value="Kinase-like_dom_sf"/>
</dbReference>
<dbReference type="Proteomes" id="UP000011713">
    <property type="component" value="Unassembled WGS sequence"/>
</dbReference>
<dbReference type="Pfam" id="PF00069">
    <property type="entry name" value="Pkinase"/>
    <property type="match status" value="1"/>
</dbReference>
<evidence type="ECO:0000256" key="13">
    <source>
        <dbReference type="ARBA" id="ARBA00048367"/>
    </source>
</evidence>
<dbReference type="FunFam" id="1.10.510.10:FF:001811">
    <property type="entry name" value="Cyclin-dependent kinase B1-1"/>
    <property type="match status" value="1"/>
</dbReference>
<evidence type="ECO:0000256" key="3">
    <source>
        <dbReference type="ARBA" id="ARBA00022527"/>
    </source>
</evidence>
<dbReference type="InterPro" id="IPR000719">
    <property type="entry name" value="Prot_kinase_dom"/>
</dbReference>
<dbReference type="Gene3D" id="1.10.510.10">
    <property type="entry name" value="Transferase(Phosphotransferase) domain 1"/>
    <property type="match status" value="1"/>
</dbReference>
<dbReference type="PROSITE" id="PS00108">
    <property type="entry name" value="PROTEIN_KINASE_ST"/>
    <property type="match status" value="1"/>
</dbReference>
<keyword evidence="3 15" id="KW-0723">Serine/threonine-protein kinase</keyword>
<dbReference type="SMART" id="SM00220">
    <property type="entry name" value="S_TKc"/>
    <property type="match status" value="1"/>
</dbReference>
<evidence type="ECO:0000256" key="15">
    <source>
        <dbReference type="RuleBase" id="RU000304"/>
    </source>
</evidence>
<accession>M4BBX9</accession>
<proteinExistence type="inferred from homology"/>
<evidence type="ECO:0000256" key="8">
    <source>
        <dbReference type="ARBA" id="ARBA00038543"/>
    </source>
</evidence>
<evidence type="ECO:0000256" key="6">
    <source>
        <dbReference type="ARBA" id="ARBA00022777"/>
    </source>
</evidence>
<organism evidence="17 18">
    <name type="scientific">Hyaloperonospora arabidopsidis (strain Emoy2)</name>
    <name type="common">Downy mildew agent</name>
    <name type="synonym">Peronospora arabidopsidis</name>
    <dbReference type="NCBI Taxonomy" id="559515"/>
    <lineage>
        <taxon>Eukaryota</taxon>
        <taxon>Sar</taxon>
        <taxon>Stramenopiles</taxon>
        <taxon>Oomycota</taxon>
        <taxon>Peronosporomycetes</taxon>
        <taxon>Peronosporales</taxon>
        <taxon>Peronosporaceae</taxon>
        <taxon>Hyaloperonospora</taxon>
    </lineage>
</organism>
<dbReference type="eggNOG" id="KOG0659">
    <property type="taxonomic scope" value="Eukaryota"/>
</dbReference>
<dbReference type="OMA" id="AYEKHAE"/>
<dbReference type="GO" id="GO:0010389">
    <property type="term" value="P:regulation of G2/M transition of mitotic cell cycle"/>
    <property type="evidence" value="ECO:0007669"/>
    <property type="project" value="TreeGrafter"/>
</dbReference>
<keyword evidence="18" id="KW-1185">Reference proteome</keyword>
<dbReference type="Gene3D" id="3.30.200.20">
    <property type="entry name" value="Phosphorylase Kinase, domain 1"/>
    <property type="match status" value="1"/>
</dbReference>
<dbReference type="GO" id="GO:0004693">
    <property type="term" value="F:cyclin-dependent protein serine/threonine kinase activity"/>
    <property type="evidence" value="ECO:0007669"/>
    <property type="project" value="UniProtKB-EC"/>
</dbReference>
<evidence type="ECO:0000256" key="7">
    <source>
        <dbReference type="ARBA" id="ARBA00022840"/>
    </source>
</evidence>
<evidence type="ECO:0000259" key="16">
    <source>
        <dbReference type="PROSITE" id="PS50011"/>
    </source>
</evidence>
<comment type="catalytic activity">
    <reaction evidence="13">
        <text>L-seryl-[protein] + ATP = O-phospho-L-seryl-[protein] + ADP + H(+)</text>
        <dbReference type="Rhea" id="RHEA:17989"/>
        <dbReference type="Rhea" id="RHEA-COMP:9863"/>
        <dbReference type="Rhea" id="RHEA-COMP:11604"/>
        <dbReference type="ChEBI" id="CHEBI:15378"/>
        <dbReference type="ChEBI" id="CHEBI:29999"/>
        <dbReference type="ChEBI" id="CHEBI:30616"/>
        <dbReference type="ChEBI" id="CHEBI:83421"/>
        <dbReference type="ChEBI" id="CHEBI:456216"/>
        <dbReference type="EC" id="2.7.11.22"/>
    </reaction>
</comment>
<evidence type="ECO:0000256" key="1">
    <source>
        <dbReference type="ARBA" id="ARBA00006485"/>
    </source>
</evidence>
<evidence type="ECO:0000256" key="2">
    <source>
        <dbReference type="ARBA" id="ARBA00012425"/>
    </source>
</evidence>
<dbReference type="PANTHER" id="PTHR24056">
    <property type="entry name" value="CELL DIVISION PROTEIN KINASE"/>
    <property type="match status" value="1"/>
</dbReference>
<dbReference type="STRING" id="559515.M4BBX9"/>
<dbReference type="PROSITE" id="PS00107">
    <property type="entry name" value="PROTEIN_KINASE_ATP"/>
    <property type="match status" value="1"/>
</dbReference>
<dbReference type="HOGENOM" id="CLU_000288_181_1_1"/>
<keyword evidence="6" id="KW-0418">Kinase</keyword>
<keyword evidence="4" id="KW-0808">Transferase</keyword>
<keyword evidence="5 14" id="KW-0547">Nucleotide-binding</keyword>
<evidence type="ECO:0000313" key="18">
    <source>
        <dbReference type="Proteomes" id="UP000011713"/>
    </source>
</evidence>
<reference evidence="17" key="2">
    <citation type="submission" date="2015-06" db="UniProtKB">
        <authorList>
            <consortium name="EnsemblProtists"/>
        </authorList>
    </citation>
    <scope>IDENTIFICATION</scope>
    <source>
        <strain evidence="17">Emoy2</strain>
    </source>
</reference>
<feature type="binding site" evidence="14">
    <location>
        <position position="82"/>
    </location>
    <ligand>
        <name>ATP</name>
        <dbReference type="ChEBI" id="CHEBI:30616"/>
    </ligand>
</feature>
<comment type="similarity">
    <text evidence="1">Belongs to the protein kinase superfamily. CMGC Ser/Thr protein kinase family. CDC2/CDKX subfamily.</text>
</comment>
<dbReference type="VEuPathDB" id="FungiDB:HpaG803794"/>
<evidence type="ECO:0000256" key="14">
    <source>
        <dbReference type="PROSITE-ProRule" id="PRU10141"/>
    </source>
</evidence>
<dbReference type="PROSITE" id="PS50011">
    <property type="entry name" value="PROTEIN_KINASE_DOM"/>
    <property type="match status" value="1"/>
</dbReference>
<dbReference type="GO" id="GO:0010468">
    <property type="term" value="P:regulation of gene expression"/>
    <property type="evidence" value="ECO:0007669"/>
    <property type="project" value="TreeGrafter"/>
</dbReference>
<dbReference type="GO" id="GO:0030332">
    <property type="term" value="F:cyclin binding"/>
    <property type="evidence" value="ECO:0007669"/>
    <property type="project" value="TreeGrafter"/>
</dbReference>
<evidence type="ECO:0000256" key="12">
    <source>
        <dbReference type="ARBA" id="ARBA00047811"/>
    </source>
</evidence>
<keyword evidence="7 14" id="KW-0067">ATP-binding</keyword>
<dbReference type="GO" id="GO:0000082">
    <property type="term" value="P:G1/S transition of mitotic cell cycle"/>
    <property type="evidence" value="ECO:0007669"/>
    <property type="project" value="TreeGrafter"/>
</dbReference>
<evidence type="ECO:0000256" key="4">
    <source>
        <dbReference type="ARBA" id="ARBA00022679"/>
    </source>
</evidence>
<dbReference type="SUPFAM" id="SSF56112">
    <property type="entry name" value="Protein kinase-like (PK-like)"/>
    <property type="match status" value="1"/>
</dbReference>
<evidence type="ECO:0000256" key="10">
    <source>
        <dbReference type="ARBA" id="ARBA00041902"/>
    </source>
</evidence>
<sequence length="400" mass="44730">MLLFVLLQVHDAASDWMKSYASVVKRTYVIDLRQSTKRQMMDTDARKRLGAYEKHSEIGRGTYGTVYLGYHADSRAPVAIKKVLGPLKEARHEAEMLAKCRGAAHVVQLLEAVERREKLYLVMEHMDSDLETLISATETVPTLEIAQVKAYLKMLLLGVHELHTRGILHRDLKPNNLLLSKTLRCAKITDFGMATLIVTAGGNEEDESIDDKDCKEEKVNPKRSVQVVTRAYRPPEIFFGEERYGWEVDMWSVGCIFAEMLLRRPLADGSSDIDQLSKIFAALGSPTENGWSEASQLPFYLRFKDTNPTPLAEHFSMLSAAGVDLLAQLLQLDPKKRISASKALQHEFFSEDPEPAAPSDLIVVDVPDRVESSAIDSGTADVVVTSDASHTFMIKGRRLL</sequence>
<dbReference type="PANTHER" id="PTHR24056:SF254">
    <property type="entry name" value="CYCLIN-DEPENDENT KINASE 2"/>
    <property type="match status" value="1"/>
</dbReference>
<comment type="subunit">
    <text evidence="8">May form a complex composed of at least the catalytic subunit CRK2 and a cyclin.</text>
</comment>
<dbReference type="GO" id="GO:0007165">
    <property type="term" value="P:signal transduction"/>
    <property type="evidence" value="ECO:0007669"/>
    <property type="project" value="TreeGrafter"/>
</dbReference>